<evidence type="ECO:0000256" key="1">
    <source>
        <dbReference type="ARBA" id="ARBA00022801"/>
    </source>
</evidence>
<evidence type="ECO:0000256" key="2">
    <source>
        <dbReference type="SAM" id="Phobius"/>
    </source>
</evidence>
<dbReference type="Pfam" id="PF07228">
    <property type="entry name" value="SpoIIE"/>
    <property type="match status" value="1"/>
</dbReference>
<dbReference type="InterPro" id="IPR036457">
    <property type="entry name" value="PPM-type-like_dom_sf"/>
</dbReference>
<dbReference type="AlphaFoldDB" id="A0AAU3GNC7"/>
<dbReference type="InterPro" id="IPR052016">
    <property type="entry name" value="Bact_Sigma-Reg"/>
</dbReference>
<dbReference type="EMBL" id="CP109535">
    <property type="protein sequence ID" value="WTY93636.1"/>
    <property type="molecule type" value="Genomic_DNA"/>
</dbReference>
<evidence type="ECO:0000313" key="4">
    <source>
        <dbReference type="EMBL" id="WTY93636.1"/>
    </source>
</evidence>
<organism evidence="4">
    <name type="scientific">Streptomyces sp. NBC_01401</name>
    <dbReference type="NCBI Taxonomy" id="2903854"/>
    <lineage>
        <taxon>Bacteria</taxon>
        <taxon>Bacillati</taxon>
        <taxon>Actinomycetota</taxon>
        <taxon>Actinomycetes</taxon>
        <taxon>Kitasatosporales</taxon>
        <taxon>Streptomycetaceae</taxon>
        <taxon>Streptomyces</taxon>
    </lineage>
</organism>
<gene>
    <name evidence="4" type="ORF">OG626_01410</name>
</gene>
<proteinExistence type="predicted"/>
<evidence type="ECO:0000259" key="3">
    <source>
        <dbReference type="SMART" id="SM00331"/>
    </source>
</evidence>
<keyword evidence="2" id="KW-0472">Membrane</keyword>
<dbReference type="SMART" id="SM00331">
    <property type="entry name" value="PP2C_SIG"/>
    <property type="match status" value="1"/>
</dbReference>
<accession>A0AAU3GNC7</accession>
<protein>
    <submittedName>
        <fullName evidence="4">Serine/threonine-protein phosphatase</fullName>
    </submittedName>
</protein>
<dbReference type="GO" id="GO:0016791">
    <property type="term" value="F:phosphatase activity"/>
    <property type="evidence" value="ECO:0007669"/>
    <property type="project" value="TreeGrafter"/>
</dbReference>
<feature type="transmembrane region" description="Helical" evidence="2">
    <location>
        <begin position="97"/>
        <end position="114"/>
    </location>
</feature>
<reference evidence="4" key="1">
    <citation type="submission" date="2022-10" db="EMBL/GenBank/DDBJ databases">
        <title>The complete genomes of actinobacterial strains from the NBC collection.</title>
        <authorList>
            <person name="Joergensen T.S."/>
            <person name="Alvarez Arevalo M."/>
            <person name="Sterndorff E.B."/>
            <person name="Faurdal D."/>
            <person name="Vuksanovic O."/>
            <person name="Mourched A.-S."/>
            <person name="Charusanti P."/>
            <person name="Shaw S."/>
            <person name="Blin K."/>
            <person name="Weber T."/>
        </authorList>
    </citation>
    <scope>NUCLEOTIDE SEQUENCE</scope>
    <source>
        <strain evidence="4">NBC_01401</strain>
    </source>
</reference>
<feature type="transmembrane region" description="Helical" evidence="2">
    <location>
        <begin position="52"/>
        <end position="85"/>
    </location>
</feature>
<dbReference type="InterPro" id="IPR001932">
    <property type="entry name" value="PPM-type_phosphatase-like_dom"/>
</dbReference>
<feature type="domain" description="PPM-type phosphatase" evidence="3">
    <location>
        <begin position="149"/>
        <end position="382"/>
    </location>
</feature>
<keyword evidence="2" id="KW-1133">Transmembrane helix</keyword>
<dbReference type="Gene3D" id="3.60.40.10">
    <property type="entry name" value="PPM-type phosphatase domain"/>
    <property type="match status" value="1"/>
</dbReference>
<sequence length="397" mass="42553">MSPYRRATGLTTHAPQNESDLLPRWTPFAPLAMVALALAVDLPTPGAISGDVFLILSSMIAACVYSIRAVVAVAVLNSLAGLVFLFARHLPSDGEHAVVDYIAVLVLAWASVPLCRLRLSVQRRLLGAERVAESAQRAVLPPVRAWWGNTWIAVRYEAASAAASVGGDLYAAEHTLHGVRLLIGDVRGKGLHSIPDVAALVGSFHEAAHHTPTLAELARRLDEAVARHTRETAAVSDDGDHDRSGAHFGEHFITAAIAQISDDGTEVRLISRGHCPAYLVSETALRVWEPEHPGLPLGLGEFDTGPWMEESRPFGPGNLLLLCTDGLLEARDADGRFYAPDADLRESWHRGPQAVVDRLARAVHTHTDGVLADDLALVAVTRAEHDPPPGRAVPPAP</sequence>
<keyword evidence="1" id="KW-0378">Hydrolase</keyword>
<keyword evidence="2" id="KW-0812">Transmembrane</keyword>
<name>A0AAU3GNC7_9ACTN</name>
<dbReference type="PANTHER" id="PTHR43156">
    <property type="entry name" value="STAGE II SPORULATION PROTEIN E-RELATED"/>
    <property type="match status" value="1"/>
</dbReference>
<dbReference type="SUPFAM" id="SSF81606">
    <property type="entry name" value="PP2C-like"/>
    <property type="match status" value="1"/>
</dbReference>
<dbReference type="PANTHER" id="PTHR43156:SF2">
    <property type="entry name" value="STAGE II SPORULATION PROTEIN E"/>
    <property type="match status" value="1"/>
</dbReference>